<feature type="domain" description="ATPase AAA-type core" evidence="1">
    <location>
        <begin position="219"/>
        <end position="338"/>
    </location>
</feature>
<protein>
    <submittedName>
        <fullName evidence="2">AAA family ATPase</fullName>
    </submittedName>
</protein>
<name>A0A7K1SVK5_9SPHI</name>
<sequence>MFWRSSILLLQKIINVITMPSKIINLKNFPTQIFETEKIYGAMDLSEVFAPRRGSYLNEFTLFVAHFKAIPNFVHEINIDCKKANNWFLKHYISEIKNCYYDKRYLNNSKKANFDDIFYFLYDDLIVDFDATECIVRFLFRKTEISKIEKIIYGIHRFVKGKSKPEMSLIVNTATGIIKKSLVITKPKLSIESNYNDDFKEVHQTILKRLSKKNDKGLILLHGKPGTGKTSYIRYLISSVKKSIIFLPPNMAAAITSPDLISILINNPNSIFVIEDAENIVVDRNQDENSPVSALLNISDGLLSDCLNIQVICSFNTDLSKVDNALLRKGRLIAKYEFKELEADKAQSLSNKLGFTTTFNSPALLTAIYNQEEKGFYPAKRSNVIGFRANSI</sequence>
<dbReference type="Proteomes" id="UP000462014">
    <property type="component" value="Unassembled WGS sequence"/>
</dbReference>
<evidence type="ECO:0000259" key="1">
    <source>
        <dbReference type="Pfam" id="PF00004"/>
    </source>
</evidence>
<dbReference type="Pfam" id="PF00004">
    <property type="entry name" value="AAA"/>
    <property type="match status" value="1"/>
</dbReference>
<evidence type="ECO:0000313" key="2">
    <source>
        <dbReference type="EMBL" id="MVN21267.1"/>
    </source>
</evidence>
<dbReference type="InterPro" id="IPR050747">
    <property type="entry name" value="Mitochondrial_chaperone_BCS1"/>
</dbReference>
<keyword evidence="3" id="KW-1185">Reference proteome</keyword>
<gene>
    <name evidence="2" type="ORF">GO621_06930</name>
</gene>
<dbReference type="Gene3D" id="3.40.50.300">
    <property type="entry name" value="P-loop containing nucleotide triphosphate hydrolases"/>
    <property type="match status" value="1"/>
</dbReference>
<evidence type="ECO:0000313" key="3">
    <source>
        <dbReference type="Proteomes" id="UP000462014"/>
    </source>
</evidence>
<dbReference type="AlphaFoldDB" id="A0A7K1SVK5"/>
<dbReference type="GO" id="GO:0016887">
    <property type="term" value="F:ATP hydrolysis activity"/>
    <property type="evidence" value="ECO:0007669"/>
    <property type="project" value="InterPro"/>
</dbReference>
<organism evidence="2 3">
    <name type="scientific">Mucilaginibacter arboris</name>
    <dbReference type="NCBI Taxonomy" id="2682090"/>
    <lineage>
        <taxon>Bacteria</taxon>
        <taxon>Pseudomonadati</taxon>
        <taxon>Bacteroidota</taxon>
        <taxon>Sphingobacteriia</taxon>
        <taxon>Sphingobacteriales</taxon>
        <taxon>Sphingobacteriaceae</taxon>
        <taxon>Mucilaginibacter</taxon>
    </lineage>
</organism>
<proteinExistence type="predicted"/>
<dbReference type="InterPro" id="IPR003959">
    <property type="entry name" value="ATPase_AAA_core"/>
</dbReference>
<dbReference type="EMBL" id="WPIK01000005">
    <property type="protein sequence ID" value="MVN21267.1"/>
    <property type="molecule type" value="Genomic_DNA"/>
</dbReference>
<reference evidence="2 3" key="1">
    <citation type="submission" date="2019-12" db="EMBL/GenBank/DDBJ databases">
        <title>Mucilaginibacter sp. HMF7410 genome sequencing and assembly.</title>
        <authorList>
            <person name="Kang H."/>
            <person name="Cha I."/>
            <person name="Kim H."/>
            <person name="Joh K."/>
        </authorList>
    </citation>
    <scope>NUCLEOTIDE SEQUENCE [LARGE SCALE GENOMIC DNA]</scope>
    <source>
        <strain evidence="2 3">HMF7410</strain>
    </source>
</reference>
<accession>A0A7K1SVK5</accession>
<dbReference type="SUPFAM" id="SSF52540">
    <property type="entry name" value="P-loop containing nucleoside triphosphate hydrolases"/>
    <property type="match status" value="1"/>
</dbReference>
<dbReference type="InterPro" id="IPR027417">
    <property type="entry name" value="P-loop_NTPase"/>
</dbReference>
<dbReference type="PANTHER" id="PTHR23070">
    <property type="entry name" value="BCS1 AAA-TYPE ATPASE"/>
    <property type="match status" value="1"/>
</dbReference>
<dbReference type="GO" id="GO:0005524">
    <property type="term" value="F:ATP binding"/>
    <property type="evidence" value="ECO:0007669"/>
    <property type="project" value="InterPro"/>
</dbReference>
<comment type="caution">
    <text evidence="2">The sequence shown here is derived from an EMBL/GenBank/DDBJ whole genome shotgun (WGS) entry which is preliminary data.</text>
</comment>